<dbReference type="InterPro" id="IPR001373">
    <property type="entry name" value="Cullin_N"/>
</dbReference>
<evidence type="ECO:0000256" key="1">
    <source>
        <dbReference type="ARBA" id="ARBA00006019"/>
    </source>
</evidence>
<keyword evidence="4" id="KW-0832">Ubl conjugation</keyword>
<dbReference type="GO" id="GO:0006511">
    <property type="term" value="P:ubiquitin-dependent protein catabolic process"/>
    <property type="evidence" value="ECO:0007669"/>
    <property type="project" value="InterPro"/>
</dbReference>
<dbReference type="InterPro" id="IPR036317">
    <property type="entry name" value="Cullin_homology_sf"/>
</dbReference>
<sequence>MEDMNLETMPLEQLWDQLSEGLGQVFQVHKAFPPNRYIELYTLVFNHCTHGADAARQNHSVDFVGNELYDKLGRYLDLYNNQLLTNFDGLHDQALLERYGEMWNKYDFSSNVLQGVFAYLNRHWIKQEIDAGNEKVYAVNNFCLLKWKQKAFDNLKTNMTNAILDMIERARNGEVIRGELIGRVIKSYVEIGVNGPDEATAKALPELGETMKKLSLYKHYFESKFLNKTRQYYAQEAGQLVQQNPVTAYMEKVQNRIEEERQRCLTYLDHSTEEPLAHCLNDVLIKDHLEWFQSEFEKLLINQKDVDLSRMYFLCERVPTGLDPMKATLENYIAKEGKKAIASIIESVNANPKVFVSAALGVHDRFSQLIDTSFRQDSGFIEALDKGCTAFINNNAITEKFKSPSRSSDILCRYTNSILQKGSKIAEERETEDLLKQVMVIFKYIHDKDVFQKTYGKLLCRRLISDMSANSDAERSLLSKMKEMCGFEYVSKLTRMFSDACLSKDLTEKYKRHLQNLNDDSKIDFSIVLLASNVWPFPITAEFSLPPVIEKSIKSFSEFYKSEHNGRKLAWILTNSRGELNSYCFSRKYTFIATAPQMAILMLCNENVAYSLDKISELTRMPKDQLVSNLQTIVRLGLITLPSGDTDLTLNTPDDSVLMLNEEFSNRKLKVDLSKVIAKVDIKKEDTDEVQKAVDEDRCFAIQAAIVRVLKARKQIKHNQLIAEILSTVSNRFQVKLPLIKKCIDLLIEKSYMKRLDNERDMYEYLA</sequence>
<keyword evidence="9" id="KW-1185">Reference proteome</keyword>
<evidence type="ECO:0000256" key="2">
    <source>
        <dbReference type="ARBA" id="ARBA00022499"/>
    </source>
</evidence>
<dbReference type="Pfam" id="PF10557">
    <property type="entry name" value="Cullin_Nedd8"/>
    <property type="match status" value="1"/>
</dbReference>
<dbReference type="InterPro" id="IPR016158">
    <property type="entry name" value="Cullin_homology"/>
</dbReference>
<protein>
    <submittedName>
        <fullName evidence="8">Cullin family domain-containing protein</fullName>
    </submittedName>
</protein>
<keyword evidence="3" id="KW-0833">Ubl conjugation pathway</keyword>
<dbReference type="GO" id="GO:0031625">
    <property type="term" value="F:ubiquitin protein ligase binding"/>
    <property type="evidence" value="ECO:0007669"/>
    <property type="project" value="InterPro"/>
</dbReference>
<dbReference type="InterPro" id="IPR016157">
    <property type="entry name" value="Cullin_CS"/>
</dbReference>
<dbReference type="FunFam" id="1.20.1310.10:FF:000019">
    <property type="entry name" value="Cullin 1"/>
    <property type="match status" value="1"/>
</dbReference>
<name>A0AAD4R8Y7_9BILA</name>
<comment type="caution">
    <text evidence="8">The sequence shown here is derived from an EMBL/GenBank/DDBJ whole genome shotgun (WGS) entry which is preliminary data.</text>
</comment>
<dbReference type="SMART" id="SM00182">
    <property type="entry name" value="CULLIN"/>
    <property type="match status" value="1"/>
</dbReference>
<dbReference type="FunFam" id="1.20.1310.10:FF:000001">
    <property type="entry name" value="Cullin 3"/>
    <property type="match status" value="1"/>
</dbReference>
<proteinExistence type="inferred from homology"/>
<dbReference type="Gene3D" id="1.20.1310.10">
    <property type="entry name" value="Cullin Repeats"/>
    <property type="match status" value="4"/>
</dbReference>
<dbReference type="InterPro" id="IPR019559">
    <property type="entry name" value="Cullin_neddylation_domain"/>
</dbReference>
<dbReference type="FunFam" id="1.20.1310.10:FF:000002">
    <property type="entry name" value="cullin-3 isoform X1"/>
    <property type="match status" value="1"/>
</dbReference>
<comment type="similarity">
    <text evidence="1 5 6">Belongs to the cullin family.</text>
</comment>
<dbReference type="Gene3D" id="1.10.10.10">
    <property type="entry name" value="Winged helix-like DNA-binding domain superfamily/Winged helix DNA-binding domain"/>
    <property type="match status" value="1"/>
</dbReference>
<organism evidence="8 9">
    <name type="scientific">Ditylenchus destructor</name>
    <dbReference type="NCBI Taxonomy" id="166010"/>
    <lineage>
        <taxon>Eukaryota</taxon>
        <taxon>Metazoa</taxon>
        <taxon>Ecdysozoa</taxon>
        <taxon>Nematoda</taxon>
        <taxon>Chromadorea</taxon>
        <taxon>Rhabditida</taxon>
        <taxon>Tylenchina</taxon>
        <taxon>Tylenchomorpha</taxon>
        <taxon>Sphaerularioidea</taxon>
        <taxon>Anguinidae</taxon>
        <taxon>Anguininae</taxon>
        <taxon>Ditylenchus</taxon>
    </lineage>
</organism>
<dbReference type="InterPro" id="IPR036390">
    <property type="entry name" value="WH_DNA-bd_sf"/>
</dbReference>
<dbReference type="SMART" id="SM00884">
    <property type="entry name" value="Cullin_Nedd8"/>
    <property type="match status" value="1"/>
</dbReference>
<dbReference type="Gene3D" id="3.30.230.130">
    <property type="entry name" value="Cullin, Chain C, Domain 2"/>
    <property type="match status" value="1"/>
</dbReference>
<dbReference type="PANTHER" id="PTHR11932">
    <property type="entry name" value="CULLIN"/>
    <property type="match status" value="1"/>
</dbReference>
<evidence type="ECO:0000313" key="9">
    <source>
        <dbReference type="Proteomes" id="UP001201812"/>
    </source>
</evidence>
<keyword evidence="2" id="KW-1017">Isopeptide bond</keyword>
<evidence type="ECO:0000256" key="5">
    <source>
        <dbReference type="PROSITE-ProRule" id="PRU00330"/>
    </source>
</evidence>
<evidence type="ECO:0000259" key="7">
    <source>
        <dbReference type="PROSITE" id="PS50069"/>
    </source>
</evidence>
<gene>
    <name evidence="8" type="ORF">DdX_06454</name>
</gene>
<dbReference type="Proteomes" id="UP001201812">
    <property type="component" value="Unassembled WGS sequence"/>
</dbReference>
<evidence type="ECO:0000256" key="4">
    <source>
        <dbReference type="ARBA" id="ARBA00022843"/>
    </source>
</evidence>
<dbReference type="GO" id="GO:0031461">
    <property type="term" value="C:cullin-RING ubiquitin ligase complex"/>
    <property type="evidence" value="ECO:0007669"/>
    <property type="project" value="InterPro"/>
</dbReference>
<dbReference type="Pfam" id="PF00888">
    <property type="entry name" value="Cullin"/>
    <property type="match status" value="1"/>
</dbReference>
<evidence type="ECO:0000256" key="6">
    <source>
        <dbReference type="RuleBase" id="RU003829"/>
    </source>
</evidence>
<dbReference type="FunFam" id="1.10.10.10:FF:000014">
    <property type="entry name" value="Cullin 1"/>
    <property type="match status" value="1"/>
</dbReference>
<evidence type="ECO:0000313" key="8">
    <source>
        <dbReference type="EMBL" id="KAI1718040.1"/>
    </source>
</evidence>
<dbReference type="AlphaFoldDB" id="A0AAD4R8Y7"/>
<dbReference type="SUPFAM" id="SSF74788">
    <property type="entry name" value="Cullin repeat-like"/>
    <property type="match status" value="1"/>
</dbReference>
<dbReference type="Pfam" id="PF26557">
    <property type="entry name" value="Cullin_AB"/>
    <property type="match status" value="1"/>
</dbReference>
<reference evidence="8" key="1">
    <citation type="submission" date="2022-01" db="EMBL/GenBank/DDBJ databases">
        <title>Genome Sequence Resource for Two Populations of Ditylenchus destructor, the Migratory Endoparasitic Phytonematode.</title>
        <authorList>
            <person name="Zhang H."/>
            <person name="Lin R."/>
            <person name="Xie B."/>
        </authorList>
    </citation>
    <scope>NUCLEOTIDE SEQUENCE</scope>
    <source>
        <strain evidence="8">BazhouSP</strain>
    </source>
</reference>
<dbReference type="InterPro" id="IPR059120">
    <property type="entry name" value="Cullin-like_AB"/>
</dbReference>
<evidence type="ECO:0000256" key="3">
    <source>
        <dbReference type="ARBA" id="ARBA00022786"/>
    </source>
</evidence>
<dbReference type="EMBL" id="JAKKPZ010000008">
    <property type="protein sequence ID" value="KAI1718040.1"/>
    <property type="molecule type" value="Genomic_DNA"/>
</dbReference>
<feature type="domain" description="Cullin family profile" evidence="7">
    <location>
        <begin position="406"/>
        <end position="634"/>
    </location>
</feature>
<dbReference type="PROSITE" id="PS01256">
    <property type="entry name" value="CULLIN_1"/>
    <property type="match status" value="1"/>
</dbReference>
<dbReference type="PROSITE" id="PS50069">
    <property type="entry name" value="CULLIN_2"/>
    <property type="match status" value="1"/>
</dbReference>
<accession>A0AAD4R8Y7</accession>
<dbReference type="SUPFAM" id="SSF46785">
    <property type="entry name" value="Winged helix' DNA-binding domain"/>
    <property type="match status" value="1"/>
</dbReference>
<dbReference type="SUPFAM" id="SSF75632">
    <property type="entry name" value="Cullin homology domain"/>
    <property type="match status" value="1"/>
</dbReference>
<dbReference type="InterPro" id="IPR045093">
    <property type="entry name" value="Cullin"/>
</dbReference>
<dbReference type="InterPro" id="IPR036388">
    <property type="entry name" value="WH-like_DNA-bd_sf"/>
</dbReference>
<dbReference type="InterPro" id="IPR016159">
    <property type="entry name" value="Cullin_repeat-like_dom_sf"/>
</dbReference>